<dbReference type="Proteomes" id="UP000053097">
    <property type="component" value="Unassembled WGS sequence"/>
</dbReference>
<dbReference type="PANTHER" id="PTHR16442:SF1">
    <property type="entry name" value="RING FINGER PROTEIN 17"/>
    <property type="match status" value="1"/>
</dbReference>
<protein>
    <recommendedName>
        <fullName evidence="1">Tudor domain-containing protein</fullName>
    </recommendedName>
</protein>
<name>A0A026X0J7_OOCBI</name>
<dbReference type="SUPFAM" id="SSF63748">
    <property type="entry name" value="Tudor/PWWP/MBT"/>
    <property type="match status" value="1"/>
</dbReference>
<keyword evidence="3" id="KW-1185">Reference proteome</keyword>
<organism evidence="2 3">
    <name type="scientific">Ooceraea biroi</name>
    <name type="common">Clonal raider ant</name>
    <name type="synonym">Cerapachys biroi</name>
    <dbReference type="NCBI Taxonomy" id="2015173"/>
    <lineage>
        <taxon>Eukaryota</taxon>
        <taxon>Metazoa</taxon>
        <taxon>Ecdysozoa</taxon>
        <taxon>Arthropoda</taxon>
        <taxon>Hexapoda</taxon>
        <taxon>Insecta</taxon>
        <taxon>Pterygota</taxon>
        <taxon>Neoptera</taxon>
        <taxon>Endopterygota</taxon>
        <taxon>Hymenoptera</taxon>
        <taxon>Apocrita</taxon>
        <taxon>Aculeata</taxon>
        <taxon>Formicoidea</taxon>
        <taxon>Formicidae</taxon>
        <taxon>Dorylinae</taxon>
        <taxon>Ooceraea</taxon>
    </lineage>
</organism>
<feature type="domain" description="Tudor" evidence="1">
    <location>
        <begin position="15"/>
        <end position="130"/>
    </location>
</feature>
<dbReference type="InterPro" id="IPR002999">
    <property type="entry name" value="Tudor"/>
</dbReference>
<dbReference type="Gene3D" id="2.40.50.90">
    <property type="match status" value="1"/>
</dbReference>
<dbReference type="GO" id="GO:0005737">
    <property type="term" value="C:cytoplasm"/>
    <property type="evidence" value="ECO:0007669"/>
    <property type="project" value="UniProtKB-ARBA"/>
</dbReference>
<sequence length="218" mass="25396">MEIGHINTAKLTRHSLAVKILKVESPNLIWIHIRNGEETFQELRAEMQWKMARQAKYLICYPDDILVDEAVAIREANHWHRGQILQIRDWKAYIALKDWGRSVWRPFNECYRLLDRFRELEWQTVPCDLARIKPTQDTNTWPRSTRQITKAIAEKKVERIQIKKAIKDTAAYVDLAIDNSPRNGDYDLGHILTQLGHTQEIPKAGIDLSPGITGELYS</sequence>
<dbReference type="Pfam" id="PF00567">
    <property type="entry name" value="TUDOR"/>
    <property type="match status" value="1"/>
</dbReference>
<dbReference type="Gene3D" id="2.30.30.140">
    <property type="match status" value="1"/>
</dbReference>
<gene>
    <name evidence="2" type="ORF">X777_09150</name>
</gene>
<dbReference type="PANTHER" id="PTHR16442">
    <property type="entry name" value="RING FINGER PROTEIN 17"/>
    <property type="match status" value="1"/>
</dbReference>
<dbReference type="EMBL" id="KK107040">
    <property type="protein sequence ID" value="EZA61825.1"/>
    <property type="molecule type" value="Genomic_DNA"/>
</dbReference>
<dbReference type="OMA" id="MEIGHIN"/>
<evidence type="ECO:0000313" key="3">
    <source>
        <dbReference type="Proteomes" id="UP000053097"/>
    </source>
</evidence>
<accession>A0A026X0J7</accession>
<proteinExistence type="predicted"/>
<evidence type="ECO:0000313" key="2">
    <source>
        <dbReference type="EMBL" id="EZA61825.1"/>
    </source>
</evidence>
<evidence type="ECO:0000259" key="1">
    <source>
        <dbReference type="Pfam" id="PF00567"/>
    </source>
</evidence>
<dbReference type="AlphaFoldDB" id="A0A026X0J7"/>
<reference evidence="2 3" key="1">
    <citation type="journal article" date="2014" name="Curr. Biol.">
        <title>The genome of the clonal raider ant Cerapachys biroi.</title>
        <authorList>
            <person name="Oxley P.R."/>
            <person name="Ji L."/>
            <person name="Fetter-Pruneda I."/>
            <person name="McKenzie S.K."/>
            <person name="Li C."/>
            <person name="Hu H."/>
            <person name="Zhang G."/>
            <person name="Kronauer D.J."/>
        </authorList>
    </citation>
    <scope>NUCLEOTIDE SEQUENCE [LARGE SCALE GENOMIC DNA]</scope>
</reference>
<dbReference type="InterPro" id="IPR035437">
    <property type="entry name" value="SNase_OB-fold_sf"/>
</dbReference>